<dbReference type="InterPro" id="IPR001589">
    <property type="entry name" value="Actinin_actin-bd_CS"/>
</dbReference>
<dbReference type="FunFam" id="1.20.58.60:FF:000017">
    <property type="entry name" value="Spectrin alpha chain, non-erythrocytic 1"/>
    <property type="match status" value="1"/>
</dbReference>
<dbReference type="PANTHER" id="PTHR11915">
    <property type="entry name" value="SPECTRIN/FILAMIN RELATED CYTOSKELETAL PROTEIN"/>
    <property type="match status" value="1"/>
</dbReference>
<feature type="region of interest" description="Disordered" evidence="9">
    <location>
        <begin position="859"/>
        <end position="940"/>
    </location>
</feature>
<dbReference type="Pfam" id="PF00435">
    <property type="entry name" value="Spectrin"/>
    <property type="match status" value="27"/>
</dbReference>
<feature type="coiled-coil region" evidence="8">
    <location>
        <begin position="2904"/>
        <end position="2931"/>
    </location>
</feature>
<dbReference type="InterPro" id="IPR002017">
    <property type="entry name" value="Spectrin_repeat"/>
</dbReference>
<dbReference type="Ensembl" id="ENSPNYT00000019322.1">
    <property type="protein sequence ID" value="ENSPNYP00000018847.1"/>
    <property type="gene ID" value="ENSPNYG00000013995.1"/>
</dbReference>
<evidence type="ECO:0000256" key="6">
    <source>
        <dbReference type="ARBA" id="ARBA00023203"/>
    </source>
</evidence>
<evidence type="ECO:0000256" key="7">
    <source>
        <dbReference type="ARBA" id="ARBA00023212"/>
    </source>
</evidence>
<evidence type="ECO:0000256" key="3">
    <source>
        <dbReference type="ARBA" id="ARBA00022467"/>
    </source>
</evidence>
<keyword evidence="7" id="KW-0206">Cytoskeleton</keyword>
<evidence type="ECO:0000256" key="4">
    <source>
        <dbReference type="ARBA" id="ARBA00022490"/>
    </source>
</evidence>
<feature type="compositionally biased region" description="Basic residues" evidence="9">
    <location>
        <begin position="905"/>
        <end position="916"/>
    </location>
</feature>
<proteinExistence type="inferred from homology"/>
<dbReference type="InterPro" id="IPR001715">
    <property type="entry name" value="CH_dom"/>
</dbReference>
<dbReference type="GO" id="GO:0016020">
    <property type="term" value="C:membrane"/>
    <property type="evidence" value="ECO:0007669"/>
    <property type="project" value="UniProtKB-ARBA"/>
</dbReference>
<keyword evidence="3" id="KW-0117">Actin capping</keyword>
<dbReference type="InterPro" id="IPR036872">
    <property type="entry name" value="CH_dom_sf"/>
</dbReference>
<evidence type="ECO:0000256" key="8">
    <source>
        <dbReference type="SAM" id="Coils"/>
    </source>
</evidence>
<dbReference type="SUPFAM" id="SSF50729">
    <property type="entry name" value="PH domain-like"/>
    <property type="match status" value="1"/>
</dbReference>
<evidence type="ECO:0000256" key="2">
    <source>
        <dbReference type="ARBA" id="ARBA00006826"/>
    </source>
</evidence>
<dbReference type="CDD" id="cd00176">
    <property type="entry name" value="SPEC"/>
    <property type="match status" value="17"/>
</dbReference>
<keyword evidence="4" id="KW-0963">Cytoplasm</keyword>
<dbReference type="InterPro" id="IPR018159">
    <property type="entry name" value="Spectrin/alpha-actinin"/>
</dbReference>
<dbReference type="Gene3D" id="1.10.418.10">
    <property type="entry name" value="Calponin-like domain"/>
    <property type="match status" value="2"/>
</dbReference>
<keyword evidence="8" id="KW-0175">Coiled coil</keyword>
<dbReference type="PROSITE" id="PS50021">
    <property type="entry name" value="CH"/>
    <property type="match status" value="2"/>
</dbReference>
<comment type="subcellular location">
    <subcellularLocation>
        <location evidence="1">Cytoplasm</location>
        <location evidence="1">Cytoskeleton</location>
    </subcellularLocation>
</comment>
<keyword evidence="6" id="KW-0009">Actin-binding</keyword>
<feature type="region of interest" description="Disordered" evidence="9">
    <location>
        <begin position="791"/>
        <end position="822"/>
    </location>
</feature>
<feature type="compositionally biased region" description="Basic and acidic residues" evidence="9">
    <location>
        <begin position="3608"/>
        <end position="3623"/>
    </location>
</feature>
<dbReference type="GO" id="GO:0005737">
    <property type="term" value="C:cytoplasm"/>
    <property type="evidence" value="ECO:0007669"/>
    <property type="project" value="UniProtKB-ARBA"/>
</dbReference>
<feature type="coiled-coil region" evidence="8">
    <location>
        <begin position="3123"/>
        <end position="3150"/>
    </location>
</feature>
<dbReference type="FunFam" id="1.20.58.60:FF:000007">
    <property type="entry name" value="Spectrin alpha chain non-erythrocytic 1"/>
    <property type="match status" value="1"/>
</dbReference>
<feature type="compositionally biased region" description="Basic and acidic residues" evidence="9">
    <location>
        <begin position="3586"/>
        <end position="3601"/>
    </location>
</feature>
<evidence type="ECO:0000259" key="10">
    <source>
        <dbReference type="PROSITE" id="PS50021"/>
    </source>
</evidence>
<dbReference type="GO" id="GO:0005856">
    <property type="term" value="C:cytoskeleton"/>
    <property type="evidence" value="ECO:0007669"/>
    <property type="project" value="UniProtKB-SubCell"/>
</dbReference>
<feature type="region of interest" description="Disordered" evidence="9">
    <location>
        <begin position="3565"/>
        <end position="3783"/>
    </location>
</feature>
<dbReference type="Pfam" id="PF00307">
    <property type="entry name" value="CH"/>
    <property type="match status" value="2"/>
</dbReference>
<organism evidence="11">
    <name type="scientific">Pundamilia nyererei</name>
    <dbReference type="NCBI Taxonomy" id="303518"/>
    <lineage>
        <taxon>Eukaryota</taxon>
        <taxon>Metazoa</taxon>
        <taxon>Chordata</taxon>
        <taxon>Craniata</taxon>
        <taxon>Vertebrata</taxon>
        <taxon>Euteleostomi</taxon>
        <taxon>Actinopterygii</taxon>
        <taxon>Neopterygii</taxon>
        <taxon>Teleostei</taxon>
        <taxon>Neoteleostei</taxon>
        <taxon>Acanthomorphata</taxon>
        <taxon>Ovalentaria</taxon>
        <taxon>Cichlomorphae</taxon>
        <taxon>Cichliformes</taxon>
        <taxon>Cichlidae</taxon>
        <taxon>African cichlids</taxon>
        <taxon>Pseudocrenilabrinae</taxon>
        <taxon>Haplochromini</taxon>
        <taxon>Pundamilia</taxon>
    </lineage>
</organism>
<protein>
    <submittedName>
        <fullName evidence="11">Spectrin beta chain, non-erythrocytic 5-like</fullName>
    </submittedName>
</protein>
<dbReference type="Gene3D" id="2.30.29.30">
    <property type="entry name" value="Pleckstrin-homology domain (PH domain)/Phosphotyrosine-binding domain (PTB)"/>
    <property type="match status" value="1"/>
</dbReference>
<feature type="coiled-coil region" evidence="8">
    <location>
        <begin position="1211"/>
        <end position="1238"/>
    </location>
</feature>
<feature type="coiled-coil region" evidence="8">
    <location>
        <begin position="1287"/>
        <end position="1389"/>
    </location>
</feature>
<evidence type="ECO:0000313" key="11">
    <source>
        <dbReference type="Ensembl" id="ENSPNYP00000018847.1"/>
    </source>
</evidence>
<dbReference type="GO" id="GO:0051693">
    <property type="term" value="P:actin filament capping"/>
    <property type="evidence" value="ECO:0007669"/>
    <property type="project" value="UniProtKB-KW"/>
</dbReference>
<feature type="coiled-coil region" evidence="8">
    <location>
        <begin position="2166"/>
        <end position="2200"/>
    </location>
</feature>
<keyword evidence="5" id="KW-0677">Repeat</keyword>
<dbReference type="SUPFAM" id="SSF46966">
    <property type="entry name" value="Spectrin repeat"/>
    <property type="match status" value="27"/>
</dbReference>
<accession>A0A3B4G7K6</accession>
<feature type="compositionally biased region" description="Polar residues" evidence="9">
    <location>
        <begin position="3676"/>
        <end position="3685"/>
    </location>
</feature>
<feature type="region of interest" description="Disordered" evidence="9">
    <location>
        <begin position="3926"/>
        <end position="4019"/>
    </location>
</feature>
<feature type="coiled-coil region" evidence="8">
    <location>
        <begin position="1531"/>
        <end position="1558"/>
    </location>
</feature>
<dbReference type="FunFam" id="1.10.418.10:FF:000001">
    <property type="entry name" value="Actinin alpha 1"/>
    <property type="match status" value="1"/>
</dbReference>
<comment type="similarity">
    <text evidence="2">Belongs to the spectrin family.</text>
</comment>
<evidence type="ECO:0000256" key="1">
    <source>
        <dbReference type="ARBA" id="ARBA00004245"/>
    </source>
</evidence>
<reference evidence="11" key="1">
    <citation type="submission" date="2023-09" db="UniProtKB">
        <authorList>
            <consortium name="Ensembl"/>
        </authorList>
    </citation>
    <scope>IDENTIFICATION</scope>
</reference>
<feature type="domain" description="Calponin-homology (CH)" evidence="10">
    <location>
        <begin position="20"/>
        <end position="125"/>
    </location>
</feature>
<feature type="coiled-coil region" evidence="8">
    <location>
        <begin position="2455"/>
        <end position="2555"/>
    </location>
</feature>
<feature type="coiled-coil region" evidence="8">
    <location>
        <begin position="2248"/>
        <end position="2275"/>
    </location>
</feature>
<dbReference type="SMART" id="SM00033">
    <property type="entry name" value="CH"/>
    <property type="match status" value="2"/>
</dbReference>
<dbReference type="PROSITE" id="PS00020">
    <property type="entry name" value="ACTININ_2"/>
    <property type="match status" value="1"/>
</dbReference>
<dbReference type="GeneTree" id="ENSGT00940000161549"/>
<dbReference type="PROSITE" id="PS00019">
    <property type="entry name" value="ACTININ_1"/>
    <property type="match status" value="1"/>
</dbReference>
<dbReference type="Gene3D" id="1.20.58.60">
    <property type="match status" value="22"/>
</dbReference>
<feature type="domain" description="Calponin-homology (CH)" evidence="10">
    <location>
        <begin position="140"/>
        <end position="245"/>
    </location>
</feature>
<dbReference type="SUPFAM" id="SSF47576">
    <property type="entry name" value="Calponin-homology domain, CH-domain"/>
    <property type="match status" value="1"/>
</dbReference>
<dbReference type="GO" id="GO:0003779">
    <property type="term" value="F:actin binding"/>
    <property type="evidence" value="ECO:0007669"/>
    <property type="project" value="UniProtKB-KW"/>
</dbReference>
<dbReference type="InterPro" id="IPR011993">
    <property type="entry name" value="PH-like_dom_sf"/>
</dbReference>
<dbReference type="FunFam" id="1.20.58.60:FF:000172">
    <property type="entry name" value="Spectrin beta chain"/>
    <property type="match status" value="1"/>
</dbReference>
<dbReference type="SMART" id="SM00150">
    <property type="entry name" value="SPEC"/>
    <property type="match status" value="30"/>
</dbReference>
<sequence length="4019" mass="462373">MATEEDGAGRVRQLQEQRMGVQKKTFTKWMNSVFHKNGEKLELTDVYTELKTGEVLIRLLEFIANEKLPSRSRGKMRVHFLENNSIAINFLKTKIRVDLIGPENVVDGDRTLILGLLWIIILRFQIGHINLEEGNSVAHRSAKEALLIWCQRKTSGYNGVDVQDFSSSWRDGLAFNALIHAHRPDLFDYRRFHGDNPQRNLEHAFTLAEREFSIMQLLEVDDIMVAHPDEKSIMTYVSLYYHYFSRMKQGQTIQKRLARIVGMLMELDGMKIQYERMVSDLLRWIKTKMVQLNDRRFPNSLREMQKLMSAFKTYRTVEKPPKYQERGAIEAHLFSLRTQLAANNQWAYNPPEGKTLNDIEKSWAMLERAEHERERALQETLLRLESLEQLAQKFARKAALREGYLEDTLRLIRRQDIRGLSTLEEAQAAGRRLEALATDALAREPRFTALRDMAKSIEKGNYHSKEQVIGREENISHRWKDLLQQLQEQRMLLGNVVETLSILRDIELVSQELKELQSQASSSELGKQLTEVESLLQKQDLLEAQISTHGETITAISSRALKAKVRDGQQIQSRVRALDTQYKSLVSLSSSRFALLEAQLRLFEFLYDCEELEAWIYERWLKLQTAGLGRDLNHIQVAEHKHKVLEAEVQAQESLYKGVLGRGQDLLSKQSQENQQAVQKWIRTLKKQWSHLTDEVTGHRDRLQAAATIKQYFADVEEANSWLGDRKPLLISEDHGKDDSSTALLLQRHLRLEKEMAVYASEIKRLSEQSKTAAQLTALTAEPQQGKMIQYSDSSGEEEKEWQGARTSLSSTRGGKGPVNIPPQKEEIKAKVRFRYSRGTGFTWDRNEIVTIISSEPDGDRVVARDSGGNQQSIPKTYLNMLPSSVPPPTPPASANDMPESSSKKLSRPRRKRSMRRGTAEIQTTLLPDPEYQRDTVESTQGRLDQEYNFLYNLVKTKTKSLEEILRLHRFYNSCHEFESWMEDKENILNTFSTDGDNLAVVQAKYENFLTELASGRGQLDDIIKMADELVKNQHSKQKEIQSRKRSVSKRWDRIQQLKDDKGKELLSTADVQSFLHSCEEAKAQLQGELSQLDEVDVGCTPFTLLAEEKNQIRALRDIKMLEGKIAYLKSVAKMKQDCSPAESAAIMEEVRGLEALLDQVKCQASDRQHQLEEARRLQSFQQEAKELERWGGSVQERLLQEETASDVASAVTLLEQHQELQLEMETQRSRLKEMENLGKSLLQGSSNGKIGGVDIQQILDNLSAERSRLETLWASRKKHLEQGVELQRLNQEGDRIEAALSGHEARLKVQDLGDSVDSVHSLLGRQDELESLLMALDQRVDKFAERSKELIDQQHFASKHIKERSRSIQKANRRLKESCRKRRNLLLDSKKYQEFQRDADELLLWMEEKFKVAEDESYRDPTNILWKLKKHEAAEKEMQANQVWLDRLVQLGEEMIAEEHYNSQSISRKSSQLTSQWKRLQDKMADRGDRLRQAGQQEQLMELLQDAKLKIEAIQWMLNNAAKGHDLRSSRQLLKEHQQLEQEAKELAEKINSIVSRAKHLASNHFDSQRILQETDAYLTLFKSLQKPLDERRAQLEASVLLFGFYHDVDLELNWISEHVPASGSTGYDKSLAGALSLMQKHKELQAEVNAHRKHLNHILKKGRSLQCKFLLFCRCDHLNTEWEELEDACKKRAAHLSKAITREQLLLDCSELESRLAEMLSLVNIDDYGKNQLATQSLITKHQVLEGQLEVLEAEVEALGDQVEQAIQNWGLEELSRPYSRISSLNQQLQHQAGLRGQKLKEVLQLHEFRRESSELEDWMNQQRQTAESQDLGNDYQHVQLVRGKFEGFLKKLEVGEERLQNCRNLAVQLIHNKHPQSSAIKDTLQQLSASWEDLKSLAKERQDQLQKAEECHRFYQDLSDALTLIQERHKSIPDDVAKDLHGVTSQLRKHEALLLELATTEEQFQEQLDSVESVLELCTPELSVRLQKVQDEVVERWEELRLLAEKREEELKRASQRYQFLSMVQDYFLWCSQLISAMAVEESISDVATADLQLAQHQQLWAEMEARQETYQQALDMGEELQTQDKSNQKEVLEKMDALQSEREKLEENWKKKQSWLETVHLEQIFYRDVNSMEKMSNSQEILLKNSTLGNTVDETEGLIKRHEAFEKLLSSQEDKLSSLKELAERLRKQLSKKKSGQVKTRLKALLQRREKIKELSAKRGEELELSRRLCIFNRDVAEAEEWVSERMQKMAEDSKADLSNLQTKMKLLQKHQVFEAEILSHHEIISNVLLAGEELVSLHLRSKEVKKSAATLELHWEELKKAVAIRGKALEDNRAFLEYLQKVEEVEAWIRQKEVMINVGDVGKDYEHGVQLLKKLSEFRGSEDKDVTVDDAHIKAINKLAAKLEKRQSAEELVTVTKRRQQLNERWSKFHVDLNNYKNQLEEALVVHSLIRELEEVRDRANEKMLLLQDQDCGCDVDSVENLIRRHEEIEREAGVIQDRSLEEGLLGDVSAQSVMSDKLKTKQKEVQKTLKTLDKELKHRKEKLQEAHQLQLFKANQRLLLEWSLKQSSEMAEKGLPKTRTEADRLIVEHQDWRTEIDARAERIDSVRDFGLGLIRSGHSSKSEIQKALNQLEEAKAGLDRAWLNRNITLEQARTLQIFLTSVEQCESWLNNSEAFLSNQDLGSSVTEVETLQRKQIQFEEALEAQGDQLDQVEKLAQEMIQQKHYDANNIRAKSKALTTRYQLQRQSRSRYKALDQSLQLQQFLSSSYQVCVWLNERNAIALDENWREPNNLQAKLLKHQSFEAEILGNRYRVETLTKEGEKLLSESLSAEGKVRPRLRELTDSWDTLIHNGKEKKTRLQEAYQALQFQRSLDDMEQFVASVERELANEDCGSDLPSVNRLLKELQGVEEEMDGHQDRIQGLVDTAKSFHSQGNFLAEEIQTRVAHTINRYNSLAQPLQRRKENLEAWQVLFQFYRNVEEETAWLNDRLPSITAKDLGSSLSSSQQLLHKHQTLMQEISGRMPLVQAVQEAGRSLVRGRHFASHDIRERLEDLKSLHEKLTVEGEKKVKLLQEAVSIHAFLTEVSELQLWLEEQQVGLESRDCGRSEEVTEAMLRKLDSVAVELDNQRRTVEKLQENGASLQHLRHPKSHLVSESLPAVVECFEMLLRLSASRRAALEDQLRLYVYEREAKELQTWLTSKRTMVESTDCGQDLENVEVLQKKLEVLVSEVSGLGRSRLTSVQQLGRGLQQDDQARRRDDALSRLWDELNSSIRTREQNLQAAREIHQFNHDVEELKGWMAEKEAVLDSEDLGHDLHSIQTLMSQHEALERDLVRISEEVTRSREVGRTLSKSQPQARSSVTQRLDDLEACWTSIQDKASLRRARLGQAEDVQKYLSQWTELMAWLKEMLSLVRGEPQSGEGSDLEQLIKKHDEYRVQIDRQLIKSQAVKQKGSRLIEDGNFMSEKVEQRICELEELEMRVEKVWEETRLLYQEDLEIVLLQRELEQAERWLSSYESTLMAEEYGDSVSDVMELLKRQEDLEAMIQAQSDRFIALQKKKTQVTLTTGKNRPPARVSSLRSKPSELKTPRISSRDVHGASSGRQTDRTIRPSVLEKKAEAVSSSPSPLLSPPLGPGSDSKIIKKAESADSSDESDESSPSPTVNAGRRQIKNSHLNSNTPLGESADSSSQPPPQSHSLKETRPRSKPPVAPKPRISFSEQAFGCRSDSPNLPEKPTTPPNSPSAIRQLVAPTEPPPPPPVKERRIRPKSPTSRQPDVPGSPVVSNAYSVCYEKENIAAYFSTGRIITTVFSICLCTFTNNLSEVTLFNSVVLSQRTSRWPPINVVGAVCRENRYYRSKENTFRLILEDSSQYVFTASSKELQLIWMKKLQNCPESGYNRYTKIKDDLLLLRRASSVNLSLEKLAESPDDSSSAKPLSRRAESLERQLSSEGQPPPKPPHTYYSRHNYPDGGEPSVPPPASPDPQDPPAVSPQVIEDPVNKDKPKMNVFRKFFSKK</sequence>
<evidence type="ECO:0000256" key="9">
    <source>
        <dbReference type="SAM" id="MobiDB-lite"/>
    </source>
</evidence>
<evidence type="ECO:0000256" key="5">
    <source>
        <dbReference type="ARBA" id="ARBA00022737"/>
    </source>
</evidence>
<dbReference type="STRING" id="303518.ENSPNYP00000018847"/>
<name>A0A3B4G7K6_9CICH</name>
<feature type="coiled-coil region" evidence="8">
    <location>
        <begin position="1744"/>
        <end position="1771"/>
    </location>
</feature>
<dbReference type="FunFam" id="1.20.58.60:FF:000011">
    <property type="entry name" value="Spectrin beta chain"/>
    <property type="match status" value="1"/>
</dbReference>
<feature type="compositionally biased region" description="Pro residues" evidence="9">
    <location>
        <begin position="3978"/>
        <end position="3993"/>
    </location>
</feature>